<dbReference type="InterPro" id="IPR036388">
    <property type="entry name" value="WH-like_DNA-bd_sf"/>
</dbReference>
<dbReference type="EMBL" id="UOFX01000084">
    <property type="protein sequence ID" value="VAX11339.1"/>
    <property type="molecule type" value="Genomic_DNA"/>
</dbReference>
<feature type="domain" description="HTH lysR-type" evidence="5">
    <location>
        <begin position="3"/>
        <end position="60"/>
    </location>
</feature>
<comment type="similarity">
    <text evidence="1">Belongs to the LysR transcriptional regulatory family.</text>
</comment>
<dbReference type="AlphaFoldDB" id="A0A3B1AZ23"/>
<dbReference type="CDD" id="cd08419">
    <property type="entry name" value="PBP2_CbbR_RubisCO_like"/>
    <property type="match status" value="1"/>
</dbReference>
<dbReference type="Pfam" id="PF00126">
    <property type="entry name" value="HTH_1"/>
    <property type="match status" value="1"/>
</dbReference>
<dbReference type="InterPro" id="IPR005119">
    <property type="entry name" value="LysR_subst-bd"/>
</dbReference>
<evidence type="ECO:0000313" key="6">
    <source>
        <dbReference type="EMBL" id="VAX11339.1"/>
    </source>
</evidence>
<evidence type="ECO:0000256" key="3">
    <source>
        <dbReference type="ARBA" id="ARBA00023125"/>
    </source>
</evidence>
<dbReference type="SUPFAM" id="SSF53850">
    <property type="entry name" value="Periplasmic binding protein-like II"/>
    <property type="match status" value="1"/>
</dbReference>
<dbReference type="PANTHER" id="PTHR30126">
    <property type="entry name" value="HTH-TYPE TRANSCRIPTIONAL REGULATOR"/>
    <property type="match status" value="1"/>
</dbReference>
<dbReference type="PROSITE" id="PS50931">
    <property type="entry name" value="HTH_LYSR"/>
    <property type="match status" value="1"/>
</dbReference>
<evidence type="ECO:0000256" key="4">
    <source>
        <dbReference type="ARBA" id="ARBA00023163"/>
    </source>
</evidence>
<keyword evidence="3" id="KW-0238">DNA-binding</keyword>
<dbReference type="FunFam" id="1.10.10.10:FF:000001">
    <property type="entry name" value="LysR family transcriptional regulator"/>
    <property type="match status" value="1"/>
</dbReference>
<proteinExistence type="inferred from homology"/>
<dbReference type="PANTHER" id="PTHR30126:SF5">
    <property type="entry name" value="HTH-TYPE TRANSCRIPTIONAL ACTIVATOR CMPR"/>
    <property type="match status" value="1"/>
</dbReference>
<reference evidence="6" key="1">
    <citation type="submission" date="2018-06" db="EMBL/GenBank/DDBJ databases">
        <authorList>
            <person name="Zhirakovskaya E."/>
        </authorList>
    </citation>
    <scope>NUCLEOTIDE SEQUENCE</scope>
</reference>
<dbReference type="GO" id="GO:0000976">
    <property type="term" value="F:transcription cis-regulatory region binding"/>
    <property type="evidence" value="ECO:0007669"/>
    <property type="project" value="TreeGrafter"/>
</dbReference>
<evidence type="ECO:0000259" key="5">
    <source>
        <dbReference type="PROSITE" id="PS50931"/>
    </source>
</evidence>
<protein>
    <submittedName>
        <fullName evidence="6">RuBisCO operon transcriptional regulator CbbR</fullName>
    </submittedName>
</protein>
<dbReference type="SUPFAM" id="SSF46785">
    <property type="entry name" value="Winged helix' DNA-binding domain"/>
    <property type="match status" value="1"/>
</dbReference>
<evidence type="ECO:0000256" key="2">
    <source>
        <dbReference type="ARBA" id="ARBA00023015"/>
    </source>
</evidence>
<dbReference type="GO" id="GO:0003700">
    <property type="term" value="F:DNA-binding transcription factor activity"/>
    <property type="evidence" value="ECO:0007669"/>
    <property type="project" value="InterPro"/>
</dbReference>
<dbReference type="Gene3D" id="3.40.190.290">
    <property type="match status" value="1"/>
</dbReference>
<organism evidence="6">
    <name type="scientific">hydrothermal vent metagenome</name>
    <dbReference type="NCBI Taxonomy" id="652676"/>
    <lineage>
        <taxon>unclassified sequences</taxon>
        <taxon>metagenomes</taxon>
        <taxon>ecological metagenomes</taxon>
    </lineage>
</organism>
<dbReference type="InterPro" id="IPR036390">
    <property type="entry name" value="WH_DNA-bd_sf"/>
</dbReference>
<dbReference type="PRINTS" id="PR00039">
    <property type="entry name" value="HTHLYSR"/>
</dbReference>
<dbReference type="Pfam" id="PF03466">
    <property type="entry name" value="LysR_substrate"/>
    <property type="match status" value="1"/>
</dbReference>
<dbReference type="InterPro" id="IPR000847">
    <property type="entry name" value="LysR_HTH_N"/>
</dbReference>
<accession>A0A3B1AZ23</accession>
<keyword evidence="2" id="KW-0805">Transcription regulation</keyword>
<evidence type="ECO:0000256" key="1">
    <source>
        <dbReference type="ARBA" id="ARBA00009437"/>
    </source>
</evidence>
<dbReference type="Gene3D" id="1.10.10.10">
    <property type="entry name" value="Winged helix-like DNA-binding domain superfamily/Winged helix DNA-binding domain"/>
    <property type="match status" value="1"/>
</dbReference>
<keyword evidence="4" id="KW-0804">Transcription</keyword>
<gene>
    <name evidence="6" type="ORF">MNBD_GAMMA26-2664</name>
</gene>
<name>A0A3B1AZ23_9ZZZZ</name>
<sequence length="302" mass="34122">MKFTLRQLKVFAAVAKCSSYTRAAEELYLSQPAVSIQVKQLEEHVGMALFEQIGKKINLTPAGKEVQHYCHAIFQQINEMEDVLEAMQGLSSGRLDIAVASTINYFAPRLLAAFNRRYPNIDLTLEVTNRETLKKRLEANEKDIFLMGLLPEKLDLHAVPFMENPLVVIAPPDHPLTQERNIPLQRLAEETFLTREAGSGTRLSTERFFHEKNITLRTGMEMSRNAAIKQAVRGGMGLAVVSIHTIELEVETGRLLILDVEDFPILRTWHIVHLRGKRLSPAAQAFYDFVLGENMQQLIGSD</sequence>